<name>A0ACB5SRH5_9PEZI</name>
<proteinExistence type="predicted"/>
<comment type="caution">
    <text evidence="1">The sequence shown here is derived from an EMBL/GenBank/DDBJ whole genome shotgun (WGS) entry which is preliminary data.</text>
</comment>
<gene>
    <name evidence="1" type="primary">g880</name>
    <name evidence="1" type="ORF">NpPPO83_00000880</name>
</gene>
<keyword evidence="2" id="KW-1185">Reference proteome</keyword>
<evidence type="ECO:0000313" key="1">
    <source>
        <dbReference type="EMBL" id="GME52539.1"/>
    </source>
</evidence>
<evidence type="ECO:0000313" key="2">
    <source>
        <dbReference type="Proteomes" id="UP001165186"/>
    </source>
</evidence>
<dbReference type="Proteomes" id="UP001165186">
    <property type="component" value="Unassembled WGS sequence"/>
</dbReference>
<dbReference type="EMBL" id="BSXG01000189">
    <property type="protein sequence ID" value="GME52539.1"/>
    <property type="molecule type" value="Genomic_DNA"/>
</dbReference>
<reference evidence="1" key="1">
    <citation type="submission" date="2024-09" db="EMBL/GenBank/DDBJ databases">
        <title>Draft Genome Sequences of Neofusicoccum parvum.</title>
        <authorList>
            <person name="Ashida A."/>
            <person name="Camagna M."/>
            <person name="Tanaka A."/>
            <person name="Takemoto D."/>
        </authorList>
    </citation>
    <scope>NUCLEOTIDE SEQUENCE</scope>
    <source>
        <strain evidence="1">PPO83</strain>
    </source>
</reference>
<organism evidence="1 2">
    <name type="scientific">Neofusicoccum parvum</name>
    <dbReference type="NCBI Taxonomy" id="310453"/>
    <lineage>
        <taxon>Eukaryota</taxon>
        <taxon>Fungi</taxon>
        <taxon>Dikarya</taxon>
        <taxon>Ascomycota</taxon>
        <taxon>Pezizomycotina</taxon>
        <taxon>Dothideomycetes</taxon>
        <taxon>Dothideomycetes incertae sedis</taxon>
        <taxon>Botryosphaeriales</taxon>
        <taxon>Botryosphaeriaceae</taxon>
        <taxon>Neofusicoccum</taxon>
    </lineage>
</organism>
<sequence length="726" mass="78073">MATESATFDLPDLIHQQVLAEWTDGETGETCTLGSLSSINKQDAGLAFRIGLDDSLEQAFVRLSMDVSLRVSGRPRRRQLLYVVPLHVLSHKSPAFEYEVLRTSDIGTLAPVVHDAGFSDSGFVIRAQVNLRDKGYVLMPRSNAKALRPSTSTAASHLAGMMSLSQALSFTLYLKPSDIAEQGMGMMYELLRNDTLKQYPLQWDAMYGNHGAQLVDWGQSELDGKGKAPEVLDEELEPPPPYVSGPQDDAPRTPSPPLFAFPPSQPLLPSLLLSPTQCTSSLELQVGRSTNHSSPQESLSAAGSQACESDVLTIPATPDCLPEIRALLSAQAAARERERERALHRTTTTTTATTSSAFSPAHPGRKRRASASPITSPITIAAAAATTTTNLQPTSTRKAPLKRVCTTDDHALTAPHPQPPSPVLYWNTSLASPAYPPTPCFPGSSTSPAALASPALPAAPAAPSAQTNPPSENTLLLTIATWTAKALALNPRVYRHSQLQQPLLALGRAARTGDAPAFRALRARVSAAFFLDPRDKGVAVGEACRKDIEELVEWMLGVDGLADVVCWRELVGLGEAVRGGAGAEEEVNWRKGVVVGSLRDTRIARLIKSGELHSLDRIGDAFENIDSFTRTLDFPKLAYVGGSIKFTESDQYRSGLQRASMPSLKEVNGDLLVTGNHHFSELTIPNIERINGLFHIVNELQLSNLSLDKLETVGPGGIELAGSFSE</sequence>
<accession>A0ACB5SRH5</accession>
<protein>
    <submittedName>
        <fullName evidence="1">Uncharacterized protein</fullName>
    </submittedName>
</protein>